<accession>A0A8I0ADE8</accession>
<evidence type="ECO:0008006" key="5">
    <source>
        <dbReference type="Google" id="ProtNLM"/>
    </source>
</evidence>
<sequence length="203" mass="22899">MPKQKRGFLLFICSLIPGAGEMYLGFFKQGISIMTLFWAIVAIAGGFSAEFLVIFLPVIWFYSYFHVHNLKELPEEEFYAIEDSYIFHLDQIFSGFHNTSSRQLKAASVLLIVFGAAIVWNGVSDLLYWILPDFLGGLVQSIMYQIPSIVIGLLIILAGYQILTGKVRSFQKQPEDTANVPTENISEKPVLPHIENTEDADKE</sequence>
<keyword evidence="2" id="KW-0812">Transmembrane</keyword>
<evidence type="ECO:0000313" key="4">
    <source>
        <dbReference type="Proteomes" id="UP000652847"/>
    </source>
</evidence>
<dbReference type="AlphaFoldDB" id="A0A8I0ADE8"/>
<evidence type="ECO:0000256" key="1">
    <source>
        <dbReference type="SAM" id="MobiDB-lite"/>
    </source>
</evidence>
<keyword evidence="4" id="KW-1185">Reference proteome</keyword>
<gene>
    <name evidence="3" type="ORF">H8S54_07750</name>
</gene>
<comment type="caution">
    <text evidence="3">The sequence shown here is derived from an EMBL/GenBank/DDBJ whole genome shotgun (WGS) entry which is preliminary data.</text>
</comment>
<reference evidence="3 4" key="1">
    <citation type="submission" date="2020-08" db="EMBL/GenBank/DDBJ databases">
        <title>Genome public.</title>
        <authorList>
            <person name="Liu C."/>
            <person name="Sun Q."/>
        </authorList>
    </citation>
    <scope>NUCLEOTIDE SEQUENCE [LARGE SCALE GENOMIC DNA]</scope>
    <source>
        <strain evidence="3 4">BX17</strain>
    </source>
</reference>
<feature type="transmembrane region" description="Helical" evidence="2">
    <location>
        <begin position="142"/>
        <end position="163"/>
    </location>
</feature>
<feature type="region of interest" description="Disordered" evidence="1">
    <location>
        <begin position="173"/>
        <end position="203"/>
    </location>
</feature>
<keyword evidence="2" id="KW-1133">Transmembrane helix</keyword>
<name>A0A8I0ADE8_9FIRM</name>
<proteinExistence type="predicted"/>
<organism evidence="3 4">
    <name type="scientific">Blautia segnis</name>
    <dbReference type="NCBI Taxonomy" id="2763030"/>
    <lineage>
        <taxon>Bacteria</taxon>
        <taxon>Bacillati</taxon>
        <taxon>Bacillota</taxon>
        <taxon>Clostridia</taxon>
        <taxon>Lachnospirales</taxon>
        <taxon>Lachnospiraceae</taxon>
        <taxon>Blautia</taxon>
    </lineage>
</organism>
<dbReference type="RefSeq" id="WP_021925938.1">
    <property type="nucleotide sequence ID" value="NZ_JACOOT010000017.1"/>
</dbReference>
<keyword evidence="2" id="KW-0472">Membrane</keyword>
<feature type="transmembrane region" description="Helical" evidence="2">
    <location>
        <begin position="109"/>
        <end position="130"/>
    </location>
</feature>
<dbReference type="EMBL" id="JACOOT010000017">
    <property type="protein sequence ID" value="MBC5650998.1"/>
    <property type="molecule type" value="Genomic_DNA"/>
</dbReference>
<protein>
    <recommendedName>
        <fullName evidence="5">TM2 domain-containing protein</fullName>
    </recommendedName>
</protein>
<evidence type="ECO:0000256" key="2">
    <source>
        <dbReference type="SAM" id="Phobius"/>
    </source>
</evidence>
<dbReference type="Proteomes" id="UP000652847">
    <property type="component" value="Unassembled WGS sequence"/>
</dbReference>
<feature type="transmembrane region" description="Helical" evidence="2">
    <location>
        <begin position="36"/>
        <end position="62"/>
    </location>
</feature>
<evidence type="ECO:0000313" key="3">
    <source>
        <dbReference type="EMBL" id="MBC5650998.1"/>
    </source>
</evidence>